<keyword evidence="3" id="KW-1185">Reference proteome</keyword>
<sequence length="359" mass="38366">MRVVVTGASGNLGTALLRRLVDGHDVVGVARRPPRGGEPYEGATWHALDLGDASAASRLREVVEGADAVVHLAWLFQPSHDTAYLERVGVGGSRAVVQAVRRAGVPHLVHLSSLGAYSPGPDDRRVDEAWPTGGVSSLAYSRHKVAVERLLDEVERDEADRPDDERLRIARMRPGIVLQGAAGSALLRYGLPAWVPSSVVRHVPVLPLDRSLVFQAVHTDDVADALVRVLERRAEGAFNLVADPPVTRDLIAEVLGARAVHVPYPVVRAAAAAAWQARLQPLDPGWIDLAFAVPLLEAARAREVLGWEPATDARSALAEAVAAMGAGAGTTSPVLRPRRVLDELARAVRSAPKATRKET</sequence>
<dbReference type="PANTHER" id="PTHR48079:SF6">
    <property type="entry name" value="NAD(P)-BINDING DOMAIN-CONTAINING PROTEIN-RELATED"/>
    <property type="match status" value="1"/>
</dbReference>
<dbReference type="Pfam" id="PF01370">
    <property type="entry name" value="Epimerase"/>
    <property type="match status" value="1"/>
</dbReference>
<dbReference type="OrthoDB" id="3338687at2"/>
<dbReference type="GO" id="GO:0004029">
    <property type="term" value="F:aldehyde dehydrogenase (NAD+) activity"/>
    <property type="evidence" value="ECO:0007669"/>
    <property type="project" value="TreeGrafter"/>
</dbReference>
<proteinExistence type="predicted"/>
<comment type="caution">
    <text evidence="2">The sequence shown here is derived from an EMBL/GenBank/DDBJ whole genome shotgun (WGS) entry which is preliminary data.</text>
</comment>
<gene>
    <name evidence="2" type="ORF">D5H78_01630</name>
</gene>
<dbReference type="InterPro" id="IPR001509">
    <property type="entry name" value="Epimerase_deHydtase"/>
</dbReference>
<dbReference type="InterPro" id="IPR036291">
    <property type="entry name" value="NAD(P)-bd_dom_sf"/>
</dbReference>
<organism evidence="2 3">
    <name type="scientific">Vallicoccus soli</name>
    <dbReference type="NCBI Taxonomy" id="2339232"/>
    <lineage>
        <taxon>Bacteria</taxon>
        <taxon>Bacillati</taxon>
        <taxon>Actinomycetota</taxon>
        <taxon>Actinomycetes</taxon>
        <taxon>Motilibacterales</taxon>
        <taxon>Vallicoccaceae</taxon>
        <taxon>Vallicoccus</taxon>
    </lineage>
</organism>
<dbReference type="Proteomes" id="UP000265614">
    <property type="component" value="Unassembled WGS sequence"/>
</dbReference>
<accession>A0A3A3Z0F2</accession>
<dbReference type="PANTHER" id="PTHR48079">
    <property type="entry name" value="PROTEIN YEEZ"/>
    <property type="match status" value="1"/>
</dbReference>
<dbReference type="SUPFAM" id="SSF51735">
    <property type="entry name" value="NAD(P)-binding Rossmann-fold domains"/>
    <property type="match status" value="1"/>
</dbReference>
<reference evidence="2 3" key="1">
    <citation type="submission" date="2018-09" db="EMBL/GenBank/DDBJ databases">
        <title>YIM 75000 draft genome.</title>
        <authorList>
            <person name="Tang S."/>
            <person name="Feng Y."/>
        </authorList>
    </citation>
    <scope>NUCLEOTIDE SEQUENCE [LARGE SCALE GENOMIC DNA]</scope>
    <source>
        <strain evidence="2 3">YIM 75000</strain>
    </source>
</reference>
<evidence type="ECO:0000313" key="3">
    <source>
        <dbReference type="Proteomes" id="UP000265614"/>
    </source>
</evidence>
<dbReference type="EMBL" id="QZEZ01000001">
    <property type="protein sequence ID" value="RJK97729.1"/>
    <property type="molecule type" value="Genomic_DNA"/>
</dbReference>
<protein>
    <submittedName>
        <fullName evidence="2">NAD-dependent epimerase/dehydratase family protein</fullName>
    </submittedName>
</protein>
<feature type="domain" description="NAD-dependent epimerase/dehydratase" evidence="1">
    <location>
        <begin position="3"/>
        <end position="238"/>
    </location>
</feature>
<dbReference type="Gene3D" id="3.40.50.720">
    <property type="entry name" value="NAD(P)-binding Rossmann-like Domain"/>
    <property type="match status" value="1"/>
</dbReference>
<dbReference type="GO" id="GO:0005737">
    <property type="term" value="C:cytoplasm"/>
    <property type="evidence" value="ECO:0007669"/>
    <property type="project" value="TreeGrafter"/>
</dbReference>
<dbReference type="InterPro" id="IPR051783">
    <property type="entry name" value="NAD(P)-dependent_oxidoreduct"/>
</dbReference>
<dbReference type="AlphaFoldDB" id="A0A3A3Z0F2"/>
<name>A0A3A3Z0F2_9ACTN</name>
<evidence type="ECO:0000259" key="1">
    <source>
        <dbReference type="Pfam" id="PF01370"/>
    </source>
</evidence>
<dbReference type="RefSeq" id="WP_119948655.1">
    <property type="nucleotide sequence ID" value="NZ_QZEZ01000001.1"/>
</dbReference>
<evidence type="ECO:0000313" key="2">
    <source>
        <dbReference type="EMBL" id="RJK97729.1"/>
    </source>
</evidence>